<feature type="domain" description="HTH hxlR-type" evidence="5">
    <location>
        <begin position="19"/>
        <end position="118"/>
    </location>
</feature>
<dbReference type="InterPro" id="IPR036388">
    <property type="entry name" value="WH-like_DNA-bd_sf"/>
</dbReference>
<keyword evidence="2" id="KW-0238">DNA-binding</keyword>
<evidence type="ECO:0000256" key="2">
    <source>
        <dbReference type="ARBA" id="ARBA00023125"/>
    </source>
</evidence>
<dbReference type="STRING" id="463025.BAU08_15270"/>
<evidence type="ECO:0000256" key="1">
    <source>
        <dbReference type="ARBA" id="ARBA00023015"/>
    </source>
</evidence>
<feature type="region of interest" description="Disordered" evidence="4">
    <location>
        <begin position="126"/>
        <end position="149"/>
    </location>
</feature>
<dbReference type="SUPFAM" id="SSF46785">
    <property type="entry name" value="Winged helix' DNA-binding domain"/>
    <property type="match status" value="1"/>
</dbReference>
<protein>
    <recommendedName>
        <fullName evidence="5">HTH hxlR-type domain-containing protein</fullName>
    </recommendedName>
</protein>
<dbReference type="PANTHER" id="PTHR33204">
    <property type="entry name" value="TRANSCRIPTIONAL REGULATOR, MARR FAMILY"/>
    <property type="match status" value="1"/>
</dbReference>
<gene>
    <name evidence="6" type="ORF">BAU06_15025</name>
    <name evidence="7" type="ORF">BAU08_15270</name>
</gene>
<dbReference type="Gene3D" id="1.10.10.10">
    <property type="entry name" value="Winged helix-like DNA-binding domain superfamily/Winged helix DNA-binding domain"/>
    <property type="match status" value="1"/>
</dbReference>
<dbReference type="PROSITE" id="PS51118">
    <property type="entry name" value="HTH_HXLR"/>
    <property type="match status" value="1"/>
</dbReference>
<dbReference type="EMBL" id="CP016171">
    <property type="protein sequence ID" value="ANN74824.1"/>
    <property type="molecule type" value="Genomic_DNA"/>
</dbReference>
<dbReference type="Pfam" id="PF01638">
    <property type="entry name" value="HxlR"/>
    <property type="match status" value="1"/>
</dbReference>
<evidence type="ECO:0000313" key="7">
    <source>
        <dbReference type="EMBL" id="ANN74824.1"/>
    </source>
</evidence>
<keyword evidence="1" id="KW-0805">Transcription regulation</keyword>
<evidence type="ECO:0000313" key="8">
    <source>
        <dbReference type="Proteomes" id="UP000091897"/>
    </source>
</evidence>
<accession>A0A193G6E8</accession>
<name>A0A193G6E8_9BORD</name>
<keyword evidence="3" id="KW-0804">Transcription</keyword>
<evidence type="ECO:0000256" key="3">
    <source>
        <dbReference type="ARBA" id="ARBA00023163"/>
    </source>
</evidence>
<evidence type="ECO:0000313" key="9">
    <source>
        <dbReference type="Proteomes" id="UP000092213"/>
    </source>
</evidence>
<dbReference type="EMBL" id="CP016170">
    <property type="protein sequence ID" value="ANN69680.1"/>
    <property type="molecule type" value="Genomic_DNA"/>
</dbReference>
<evidence type="ECO:0000259" key="5">
    <source>
        <dbReference type="PROSITE" id="PS51118"/>
    </source>
</evidence>
<keyword evidence="8" id="KW-1185">Reference proteome</keyword>
<dbReference type="KEGG" id="bbro:BAU06_15025"/>
<dbReference type="PANTHER" id="PTHR33204:SF39">
    <property type="entry name" value="TRANSCRIPTIONAL REGULATORY PROTEIN"/>
    <property type="match status" value="1"/>
</dbReference>
<dbReference type="InterPro" id="IPR002577">
    <property type="entry name" value="HTH_HxlR"/>
</dbReference>
<dbReference type="AlphaFoldDB" id="A0A193G6E8"/>
<sequence>MPRYTQVTDTPANHDPGTCEKVSTVFSRIGERWSMTVVMLLHQGPRRFSELKRGAEGISQRMLTLTLRNLERDGLVKRTVYAEVPPRVEYQLTELGRSLFARVRALGHWTEDHLHEIEAARSDFDQRGAGGQESEAPATPYASRIHRIQ</sequence>
<evidence type="ECO:0000256" key="4">
    <source>
        <dbReference type="SAM" id="MobiDB-lite"/>
    </source>
</evidence>
<proteinExistence type="predicted"/>
<evidence type="ECO:0000313" key="6">
    <source>
        <dbReference type="EMBL" id="ANN69680.1"/>
    </source>
</evidence>
<dbReference type="GO" id="GO:0003677">
    <property type="term" value="F:DNA binding"/>
    <property type="evidence" value="ECO:0007669"/>
    <property type="project" value="UniProtKB-KW"/>
</dbReference>
<reference evidence="8 9" key="1">
    <citation type="submission" date="2016-06" db="EMBL/GenBank/DDBJ databases">
        <title>Complete genome sequences of Bordetella bronchialis and Bordetella flabilis.</title>
        <authorList>
            <person name="LiPuma J.J."/>
            <person name="Spilker T."/>
        </authorList>
    </citation>
    <scope>NUCLEOTIDE SEQUENCE [LARGE SCALE GENOMIC DNA]</scope>
    <source>
        <strain evidence="7 9">AU17976</strain>
        <strain evidence="6 8">AU3182</strain>
    </source>
</reference>
<dbReference type="InterPro" id="IPR036390">
    <property type="entry name" value="WH_DNA-bd_sf"/>
</dbReference>
<dbReference type="Proteomes" id="UP000091897">
    <property type="component" value="Chromosome"/>
</dbReference>
<dbReference type="Proteomes" id="UP000092213">
    <property type="component" value="Chromosome"/>
</dbReference>
<organism evidence="7 9">
    <name type="scientific">Bordetella bronchialis</name>
    <dbReference type="NCBI Taxonomy" id="463025"/>
    <lineage>
        <taxon>Bacteria</taxon>
        <taxon>Pseudomonadati</taxon>
        <taxon>Pseudomonadota</taxon>
        <taxon>Betaproteobacteria</taxon>
        <taxon>Burkholderiales</taxon>
        <taxon>Alcaligenaceae</taxon>
        <taxon>Bordetella</taxon>
    </lineage>
</organism>